<dbReference type="Proteomes" id="UP000502065">
    <property type="component" value="Chromosome"/>
</dbReference>
<evidence type="ECO:0000313" key="2">
    <source>
        <dbReference type="Proteomes" id="UP000502065"/>
    </source>
</evidence>
<dbReference type="Gene3D" id="3.40.50.150">
    <property type="entry name" value="Vaccinia Virus protein VP39"/>
    <property type="match status" value="1"/>
</dbReference>
<dbReference type="GO" id="GO:0008168">
    <property type="term" value="F:methyltransferase activity"/>
    <property type="evidence" value="ECO:0007669"/>
    <property type="project" value="UniProtKB-KW"/>
</dbReference>
<name>A0AAE7B714_9BACT</name>
<dbReference type="SUPFAM" id="SSF53335">
    <property type="entry name" value="S-adenosyl-L-methionine-dependent methyltransferases"/>
    <property type="match status" value="1"/>
</dbReference>
<proteinExistence type="predicted"/>
<keyword evidence="2" id="KW-1185">Reference proteome</keyword>
<keyword evidence="1" id="KW-0489">Methyltransferase</keyword>
<dbReference type="Pfam" id="PF13578">
    <property type="entry name" value="Methyltransf_24"/>
    <property type="match status" value="1"/>
</dbReference>
<protein>
    <submittedName>
        <fullName evidence="1">SAM-dependent methyltransferase</fullName>
    </submittedName>
</protein>
<sequence>MSKIIKIRPKKVFIEIENRFPKENVNFIVNIPTSQIGGLTLLESSILVSFIKLINPKYLFEFGTYMGATSVLLASNTHKSSKIYTLDIDPKEFEKNESSVDMTKILIDDKENDNFLRNTFVSDGAKYIKNSSKKIQNKIKTILQNSLDLDPKKKKFLGKFDFIFIDGGHEYHIVKKDTENALMMLKENGIIFWHDYNSNIHDDVTKFLDEYSKNNKIYHVENTMIAFMLVGSYDNLVNEKGINNE</sequence>
<dbReference type="AlphaFoldDB" id="A0AAE7B714"/>
<keyword evidence="1" id="KW-0808">Transferase</keyword>
<dbReference type="InterPro" id="IPR029063">
    <property type="entry name" value="SAM-dependent_MTases_sf"/>
</dbReference>
<gene>
    <name evidence="1" type="ORF">AAQM_2380</name>
</gene>
<organism evidence="1 2">
    <name type="scientific">Arcobacter aquimarinus</name>
    <dbReference type="NCBI Taxonomy" id="1315211"/>
    <lineage>
        <taxon>Bacteria</taxon>
        <taxon>Pseudomonadati</taxon>
        <taxon>Campylobacterota</taxon>
        <taxon>Epsilonproteobacteria</taxon>
        <taxon>Campylobacterales</taxon>
        <taxon>Arcobacteraceae</taxon>
        <taxon>Arcobacter</taxon>
    </lineage>
</organism>
<dbReference type="EMBL" id="CP030944">
    <property type="protein sequence ID" value="QKE27077.1"/>
    <property type="molecule type" value="Genomic_DNA"/>
</dbReference>
<evidence type="ECO:0000313" key="1">
    <source>
        <dbReference type="EMBL" id="QKE27077.1"/>
    </source>
</evidence>
<reference evidence="1 2" key="1">
    <citation type="submission" date="2018-07" db="EMBL/GenBank/DDBJ databases">
        <title>Identification of phenol metabolism pathways in Arcobacter.</title>
        <authorList>
            <person name="Miller W.G."/>
            <person name="Yee E."/>
            <person name="Bono J.L."/>
        </authorList>
    </citation>
    <scope>NUCLEOTIDE SEQUENCE [LARGE SCALE GENOMIC DNA]</scope>
    <source>
        <strain evidence="1 2">W63</strain>
    </source>
</reference>
<dbReference type="GO" id="GO:0032259">
    <property type="term" value="P:methylation"/>
    <property type="evidence" value="ECO:0007669"/>
    <property type="project" value="UniProtKB-KW"/>
</dbReference>
<dbReference type="KEGG" id="aaqi:AAQM_2380"/>
<accession>A0AAE7B714</accession>
<dbReference type="RefSeq" id="WP_129096202.1">
    <property type="nucleotide sequence ID" value="NZ_CBCSAE010000006.1"/>
</dbReference>